<keyword evidence="10 14" id="KW-0119">Carbohydrate metabolism</keyword>
<evidence type="ECO:0000256" key="7">
    <source>
        <dbReference type="ARBA" id="ARBA00022801"/>
    </source>
</evidence>
<comment type="catalytic activity">
    <reaction evidence="1 14">
        <text>Endohydrolysis of (1-&gt;4)-alpha-D-glucosidic linkages in polysaccharides containing three or more (1-&gt;4)-alpha-linked D-glucose units.</text>
        <dbReference type="EC" id="3.2.1.1"/>
    </reaction>
</comment>
<dbReference type="InterPro" id="IPR017853">
    <property type="entry name" value="GH"/>
</dbReference>
<dbReference type="Pfam" id="PF02806">
    <property type="entry name" value="Alpha-amylase_C"/>
    <property type="match status" value="1"/>
</dbReference>
<evidence type="ECO:0000256" key="11">
    <source>
        <dbReference type="ARBA" id="ARBA00023283"/>
    </source>
</evidence>
<evidence type="ECO:0000313" key="18">
    <source>
        <dbReference type="EMBL" id="GAB1288036.1"/>
    </source>
</evidence>
<keyword evidence="9" id="KW-0868">Chloride</keyword>
<dbReference type="Pfam" id="PF00128">
    <property type="entry name" value="Alpha-amylase"/>
    <property type="match status" value="1"/>
</dbReference>
<evidence type="ECO:0000256" key="12">
    <source>
        <dbReference type="ARBA" id="ARBA00023295"/>
    </source>
</evidence>
<dbReference type="SUPFAM" id="SSF51011">
    <property type="entry name" value="Glycosyl hydrolase domain"/>
    <property type="match status" value="1"/>
</dbReference>
<keyword evidence="8" id="KW-0106">Calcium</keyword>
<evidence type="ECO:0000259" key="17">
    <source>
        <dbReference type="SMART" id="SM00642"/>
    </source>
</evidence>
<dbReference type="SUPFAM" id="SSF51445">
    <property type="entry name" value="(Trans)glycosidases"/>
    <property type="match status" value="1"/>
</dbReference>
<comment type="cofactor">
    <cofactor evidence="3">
        <name>chloride</name>
        <dbReference type="ChEBI" id="CHEBI:17996"/>
    </cofactor>
</comment>
<organism evidence="18 19">
    <name type="scientific">Apodemus speciosus</name>
    <name type="common">Large Japanese field mouse</name>
    <dbReference type="NCBI Taxonomy" id="105296"/>
    <lineage>
        <taxon>Eukaryota</taxon>
        <taxon>Metazoa</taxon>
        <taxon>Chordata</taxon>
        <taxon>Craniata</taxon>
        <taxon>Vertebrata</taxon>
        <taxon>Euteleostomi</taxon>
        <taxon>Mammalia</taxon>
        <taxon>Eutheria</taxon>
        <taxon>Euarchontoglires</taxon>
        <taxon>Glires</taxon>
        <taxon>Rodentia</taxon>
        <taxon>Myomorpha</taxon>
        <taxon>Muroidea</taxon>
        <taxon>Muridae</taxon>
        <taxon>Murinae</taxon>
        <taxon>Apodemus</taxon>
    </lineage>
</organism>
<dbReference type="InterPro" id="IPR006046">
    <property type="entry name" value="Alpha_amylase"/>
</dbReference>
<evidence type="ECO:0000313" key="19">
    <source>
        <dbReference type="Proteomes" id="UP001623349"/>
    </source>
</evidence>
<feature type="domain" description="Alpha-amylase C-terminal" evidence="16">
    <location>
        <begin position="380"/>
        <end position="468"/>
    </location>
</feature>
<keyword evidence="19" id="KW-1185">Reference proteome</keyword>
<evidence type="ECO:0000256" key="8">
    <source>
        <dbReference type="ARBA" id="ARBA00022837"/>
    </source>
</evidence>
<accession>A0ABQ0ELY7</accession>
<evidence type="ECO:0000256" key="2">
    <source>
        <dbReference type="ARBA" id="ARBA00001913"/>
    </source>
</evidence>
<dbReference type="CDD" id="cd11317">
    <property type="entry name" value="AmyAc_bac_euk_AmyA"/>
    <property type="match status" value="1"/>
</dbReference>
<keyword evidence="7 14" id="KW-0378">Hydrolase</keyword>
<keyword evidence="15" id="KW-0732">Signal</keyword>
<evidence type="ECO:0000256" key="6">
    <source>
        <dbReference type="ARBA" id="ARBA00022723"/>
    </source>
</evidence>
<gene>
    <name evidence="18" type="ORF">APTSU1_000326600</name>
</gene>
<dbReference type="Proteomes" id="UP001623349">
    <property type="component" value="Unassembled WGS sequence"/>
</dbReference>
<evidence type="ECO:0000259" key="16">
    <source>
        <dbReference type="SMART" id="SM00632"/>
    </source>
</evidence>
<protein>
    <recommendedName>
        <fullName evidence="5 14">Alpha-amylase</fullName>
        <ecNumber evidence="5 14">3.2.1.1</ecNumber>
    </recommendedName>
</protein>
<dbReference type="InterPro" id="IPR013780">
    <property type="entry name" value="Glyco_hydro_b"/>
</dbReference>
<feature type="domain" description="Glycosyl hydrolase family 13 catalytic" evidence="17">
    <location>
        <begin position="26"/>
        <end position="371"/>
    </location>
</feature>
<keyword evidence="12 14" id="KW-0326">Glycosidase</keyword>
<name>A0ABQ0ELY7_APOSI</name>
<dbReference type="EMBL" id="BAAFST010000003">
    <property type="protein sequence ID" value="GAB1288036.1"/>
    <property type="molecule type" value="Genomic_DNA"/>
</dbReference>
<dbReference type="SMART" id="SM00642">
    <property type="entry name" value="Aamy"/>
    <property type="match status" value="1"/>
</dbReference>
<feature type="chain" id="PRO_5046061569" description="Alpha-amylase" evidence="15">
    <location>
        <begin position="16"/>
        <end position="469"/>
    </location>
</feature>
<feature type="signal peptide" evidence="15">
    <location>
        <begin position="1"/>
        <end position="15"/>
    </location>
</feature>
<evidence type="ECO:0000256" key="4">
    <source>
        <dbReference type="ARBA" id="ARBA00008061"/>
    </source>
</evidence>
<evidence type="ECO:0000256" key="9">
    <source>
        <dbReference type="ARBA" id="ARBA00023214"/>
    </source>
</evidence>
<sequence length="469" mass="52795">MKFILLLSLIGFCLAQYDPQTTNGRTSIVHLFEWRWVDIAKECERYLAPKGFGGVQVSPPNENIIIYNPSRPWWERYQPISYKICTRSGNEDEFRDMVTRCNNVGVRIYVDAVINHMCGVGNAAGTSSTCGSYFNPNNREFSGVPYSAWDFNDNKCNGDIYNYNDANQVRNCRLSGLLDLALDKDYVRTMVADYMNRLIDIGVAGFRLDAAKHMWPGDIKAVLDKLHNLNTQWFSQGSRPFIFQEVIDLGGEAITASEYFGNGRVTEFNYGAKLGTVIRKWNGEKMAYLKNWGEGWGFVPTDRALVFVDNHDNQRGHGAGESSILTFWDARMYKMAVGFMLAHPYGFTRVMSSYRWNRNFQNGQKNMVAFRNVVNGQPFANWWDNGSNQVAFGRGNRGFIVFNNDDWALSATLQTGLPAGTYCDVISGDKVDGNCTGLRVNVGSDGKAQFSISNSAEDPFIAIHADSKL</sequence>
<dbReference type="PANTHER" id="PTHR43447">
    <property type="entry name" value="ALPHA-AMYLASE"/>
    <property type="match status" value="1"/>
</dbReference>
<evidence type="ECO:0000256" key="15">
    <source>
        <dbReference type="SAM" id="SignalP"/>
    </source>
</evidence>
<evidence type="ECO:0000256" key="1">
    <source>
        <dbReference type="ARBA" id="ARBA00000548"/>
    </source>
</evidence>
<proteinExistence type="inferred from homology"/>
<dbReference type="Gene3D" id="2.60.40.1180">
    <property type="entry name" value="Golgi alpha-mannosidase II"/>
    <property type="match status" value="1"/>
</dbReference>
<dbReference type="SMART" id="SM00632">
    <property type="entry name" value="Aamy_C"/>
    <property type="match status" value="1"/>
</dbReference>
<evidence type="ECO:0000256" key="14">
    <source>
        <dbReference type="RuleBase" id="RU361134"/>
    </source>
</evidence>
<evidence type="ECO:0000256" key="13">
    <source>
        <dbReference type="RuleBase" id="RU003615"/>
    </source>
</evidence>
<dbReference type="Gene3D" id="3.20.20.80">
    <property type="entry name" value="Glycosidases"/>
    <property type="match status" value="1"/>
</dbReference>
<comment type="caution">
    <text evidence="18">The sequence shown here is derived from an EMBL/GenBank/DDBJ whole genome shotgun (WGS) entry which is preliminary data.</text>
</comment>
<comment type="similarity">
    <text evidence="4 13">Belongs to the glycosyl hydrolase 13 family.</text>
</comment>
<evidence type="ECO:0000256" key="3">
    <source>
        <dbReference type="ARBA" id="ARBA00001923"/>
    </source>
</evidence>
<comment type="cofactor">
    <cofactor evidence="2">
        <name>Ca(2+)</name>
        <dbReference type="ChEBI" id="CHEBI:29108"/>
    </cofactor>
</comment>
<dbReference type="PRINTS" id="PR00110">
    <property type="entry name" value="ALPHAAMYLASE"/>
</dbReference>
<dbReference type="EC" id="3.2.1.1" evidence="5 14"/>
<dbReference type="InterPro" id="IPR031319">
    <property type="entry name" value="A-amylase_C"/>
</dbReference>
<keyword evidence="6" id="KW-0479">Metal-binding</keyword>
<dbReference type="InterPro" id="IPR006047">
    <property type="entry name" value="GH13_cat_dom"/>
</dbReference>
<keyword evidence="11" id="KW-0873">Pyrrolidone carboxylic acid</keyword>
<evidence type="ECO:0000256" key="5">
    <source>
        <dbReference type="ARBA" id="ARBA00012595"/>
    </source>
</evidence>
<dbReference type="InterPro" id="IPR006048">
    <property type="entry name" value="A-amylase/branching_C"/>
</dbReference>
<evidence type="ECO:0000256" key="10">
    <source>
        <dbReference type="ARBA" id="ARBA00023277"/>
    </source>
</evidence>
<reference evidence="18 19" key="1">
    <citation type="submission" date="2024-08" db="EMBL/GenBank/DDBJ databases">
        <title>The draft genome of Apodemus speciosus.</title>
        <authorList>
            <person name="Nabeshima K."/>
            <person name="Suzuki S."/>
            <person name="Onuma M."/>
        </authorList>
    </citation>
    <scope>NUCLEOTIDE SEQUENCE [LARGE SCALE GENOMIC DNA]</scope>
    <source>
        <strain evidence="18">IB14-021</strain>
    </source>
</reference>